<keyword evidence="2" id="KW-1185">Reference proteome</keyword>
<organism evidence="1 2">
    <name type="scientific">Vicia faba</name>
    <name type="common">Broad bean</name>
    <name type="synonym">Faba vulgaris</name>
    <dbReference type="NCBI Taxonomy" id="3906"/>
    <lineage>
        <taxon>Eukaryota</taxon>
        <taxon>Viridiplantae</taxon>
        <taxon>Streptophyta</taxon>
        <taxon>Embryophyta</taxon>
        <taxon>Tracheophyta</taxon>
        <taxon>Spermatophyta</taxon>
        <taxon>Magnoliopsida</taxon>
        <taxon>eudicotyledons</taxon>
        <taxon>Gunneridae</taxon>
        <taxon>Pentapetalae</taxon>
        <taxon>rosids</taxon>
        <taxon>fabids</taxon>
        <taxon>Fabales</taxon>
        <taxon>Fabaceae</taxon>
        <taxon>Papilionoideae</taxon>
        <taxon>50 kb inversion clade</taxon>
        <taxon>NPAAA clade</taxon>
        <taxon>Hologalegina</taxon>
        <taxon>IRL clade</taxon>
        <taxon>Fabeae</taxon>
        <taxon>Vicia</taxon>
    </lineage>
</organism>
<accession>A0AAV0ZWR9</accession>
<sequence length="185" mass="20418">MKNEPDNAFVVELTRAMLAIEIVKDMNWKDNHYGDKLTNLDLQDLNLRSITPSFLATNATLLPTHSVSSPLLLHPPNVSFHFISNSLRHLHSDFDASIAASCAHHFPDTIPTQLTESTLELPKDKALRALKGRNICGEAAVSITAVVATDKNQHVQKDNNENITKPIIAENVSQDGKMGRELSAF</sequence>
<dbReference type="Proteomes" id="UP001157006">
    <property type="component" value="Chromosome 3"/>
</dbReference>
<name>A0AAV0ZWR9_VICFA</name>
<evidence type="ECO:0000313" key="1">
    <source>
        <dbReference type="EMBL" id="CAI8602416.1"/>
    </source>
</evidence>
<proteinExistence type="predicted"/>
<gene>
    <name evidence="1" type="ORF">VFH_III038880</name>
</gene>
<dbReference type="EMBL" id="OX451738">
    <property type="protein sequence ID" value="CAI8602416.1"/>
    <property type="molecule type" value="Genomic_DNA"/>
</dbReference>
<evidence type="ECO:0000313" key="2">
    <source>
        <dbReference type="Proteomes" id="UP001157006"/>
    </source>
</evidence>
<reference evidence="1 2" key="1">
    <citation type="submission" date="2023-01" db="EMBL/GenBank/DDBJ databases">
        <authorList>
            <person name="Kreplak J."/>
        </authorList>
    </citation>
    <scope>NUCLEOTIDE SEQUENCE [LARGE SCALE GENOMIC DNA]</scope>
</reference>
<protein>
    <submittedName>
        <fullName evidence="1">Uncharacterized protein</fullName>
    </submittedName>
</protein>
<dbReference type="AlphaFoldDB" id="A0AAV0ZWR9"/>